<organism evidence="6 7">
    <name type="scientific">Chaetoceros tenuissimus</name>
    <dbReference type="NCBI Taxonomy" id="426638"/>
    <lineage>
        <taxon>Eukaryota</taxon>
        <taxon>Sar</taxon>
        <taxon>Stramenopiles</taxon>
        <taxon>Ochrophyta</taxon>
        <taxon>Bacillariophyta</taxon>
        <taxon>Coscinodiscophyceae</taxon>
        <taxon>Chaetocerotophycidae</taxon>
        <taxon>Chaetocerotales</taxon>
        <taxon>Chaetocerotaceae</taxon>
        <taxon>Chaetoceros</taxon>
    </lineage>
</organism>
<dbReference type="InterPro" id="IPR013083">
    <property type="entry name" value="Znf_RING/FYVE/PHD"/>
</dbReference>
<feature type="region of interest" description="Disordered" evidence="4">
    <location>
        <begin position="437"/>
        <end position="457"/>
    </location>
</feature>
<accession>A0AAD3CPT7</accession>
<comment type="caution">
    <text evidence="6">The sequence shown here is derived from an EMBL/GenBank/DDBJ whole genome shotgun (WGS) entry which is preliminary data.</text>
</comment>
<evidence type="ECO:0000313" key="6">
    <source>
        <dbReference type="EMBL" id="GFH49648.1"/>
    </source>
</evidence>
<dbReference type="InterPro" id="IPR017919">
    <property type="entry name" value="TFIIE/TFIIEa_HTH"/>
</dbReference>
<evidence type="ECO:0000313" key="7">
    <source>
        <dbReference type="Proteomes" id="UP001054902"/>
    </source>
</evidence>
<dbReference type="InterPro" id="IPR039997">
    <property type="entry name" value="TFE"/>
</dbReference>
<dbReference type="GO" id="GO:0006367">
    <property type="term" value="P:transcription initiation at RNA polymerase II promoter"/>
    <property type="evidence" value="ECO:0007669"/>
    <property type="project" value="InterPro"/>
</dbReference>
<dbReference type="SUPFAM" id="SSF57783">
    <property type="entry name" value="Zinc beta-ribbon"/>
    <property type="match status" value="1"/>
</dbReference>
<dbReference type="Pfam" id="PF02002">
    <property type="entry name" value="TFIIE_alpha"/>
    <property type="match status" value="1"/>
</dbReference>
<dbReference type="GO" id="GO:0005673">
    <property type="term" value="C:transcription factor TFIIE complex"/>
    <property type="evidence" value="ECO:0007669"/>
    <property type="project" value="TreeGrafter"/>
</dbReference>
<dbReference type="SMART" id="SM00531">
    <property type="entry name" value="TFIIE"/>
    <property type="match status" value="1"/>
</dbReference>
<evidence type="ECO:0000256" key="3">
    <source>
        <dbReference type="ARBA" id="ARBA00023163"/>
    </source>
</evidence>
<dbReference type="Gene3D" id="1.10.10.10">
    <property type="entry name" value="Winged helix-like DNA-binding domain superfamily/Winged helix DNA-binding domain"/>
    <property type="match status" value="1"/>
</dbReference>
<evidence type="ECO:0000256" key="1">
    <source>
        <dbReference type="ARBA" id="ARBA00008947"/>
    </source>
</evidence>
<keyword evidence="3" id="KW-0804">Transcription</keyword>
<gene>
    <name evidence="6" type="ORF">CTEN210_06124</name>
</gene>
<dbReference type="AlphaFoldDB" id="A0AAD3CPT7"/>
<dbReference type="InterPro" id="IPR036388">
    <property type="entry name" value="WH-like_DNA-bd_sf"/>
</dbReference>
<feature type="domain" description="HTH TFE/IIEalpha-type" evidence="5">
    <location>
        <begin position="10"/>
        <end position="100"/>
    </location>
</feature>
<dbReference type="EMBL" id="BLLK01000038">
    <property type="protein sequence ID" value="GFH49648.1"/>
    <property type="molecule type" value="Genomic_DNA"/>
</dbReference>
<sequence>MSENDATVYAEALISTVARAFYEDVAIALVDVLIRDKFLRDDQDMGSRLSLPPKQLRKTLQFLQEEHIVKSEAVDDLTEGGSQATKFWYIDYNHAVKVIRLRLYLLQKQLEKDESKARTSSMYLCPGYNSKRCNGCYTETEVQQFLDYETGLFLCQECTEVNKNNPNAPPKETYTLQLQDNTKALRQAMDRLRRVRVQFSSKMIGNQQMRMGIFDLIQKIREKGSGPLTSNLPSENRMMNIGSKRIEGTGRTASVRIKKMKEKMGDKGGSLKKFLNTGSDDLTFLKNALGQQIAFEVEKGGGARANLLAKGGRSRERLLDAAAVRVGVDLDLVTSLAMQHKRKRQEEENEDEAAKQKKKAQFETLAFLKNNIGRNDEPDLDRTRMEDEVEYDSDDDQDFLIVHDDDDWEGMSEDKRRAMFQSFYKKEMARLKALANGESGNIVSDDGEDDGVNWLDG</sequence>
<dbReference type="InterPro" id="IPR024550">
    <property type="entry name" value="TFIIEa/SarR/Rpc3_HTH_dom"/>
</dbReference>
<dbReference type="PROSITE" id="PS51344">
    <property type="entry name" value="HTH_TFE_IIE"/>
    <property type="match status" value="1"/>
</dbReference>
<dbReference type="SUPFAM" id="SSF46785">
    <property type="entry name" value="Winged helix' DNA-binding domain"/>
    <property type="match status" value="1"/>
</dbReference>
<dbReference type="Proteomes" id="UP001054902">
    <property type="component" value="Unassembled WGS sequence"/>
</dbReference>
<evidence type="ECO:0000259" key="5">
    <source>
        <dbReference type="PROSITE" id="PS51344"/>
    </source>
</evidence>
<reference evidence="6 7" key="1">
    <citation type="journal article" date="2021" name="Sci. Rep.">
        <title>The genome of the diatom Chaetoceros tenuissimus carries an ancient integrated fragment of an extant virus.</title>
        <authorList>
            <person name="Hongo Y."/>
            <person name="Kimura K."/>
            <person name="Takaki Y."/>
            <person name="Yoshida Y."/>
            <person name="Baba S."/>
            <person name="Kobayashi G."/>
            <person name="Nagasaki K."/>
            <person name="Hano T."/>
            <person name="Tomaru Y."/>
        </authorList>
    </citation>
    <scope>NUCLEOTIDE SEQUENCE [LARGE SCALE GENOMIC DNA]</scope>
    <source>
        <strain evidence="6 7">NIES-3715</strain>
    </source>
</reference>
<dbReference type="InterPro" id="IPR002853">
    <property type="entry name" value="TFIIE_asu"/>
</dbReference>
<name>A0AAD3CPT7_9STRA</name>
<dbReference type="InterPro" id="IPR036390">
    <property type="entry name" value="WH_DNA-bd_sf"/>
</dbReference>
<keyword evidence="2" id="KW-0805">Transcription regulation</keyword>
<dbReference type="Gene3D" id="3.30.40.10">
    <property type="entry name" value="Zinc/RING finger domain, C3HC4 (zinc finger)"/>
    <property type="match status" value="1"/>
</dbReference>
<protein>
    <recommendedName>
        <fullName evidence="5">HTH TFE/IIEalpha-type domain-containing protein</fullName>
    </recommendedName>
</protein>
<keyword evidence="7" id="KW-1185">Reference proteome</keyword>
<comment type="similarity">
    <text evidence="1">Belongs to the TFIIE alpha subunit family.</text>
</comment>
<proteinExistence type="inferred from homology"/>
<dbReference type="PANTHER" id="PTHR13097:SF7">
    <property type="entry name" value="GENERAL TRANSCRIPTION FACTOR IIE SUBUNIT 1"/>
    <property type="match status" value="1"/>
</dbReference>
<evidence type="ECO:0000256" key="4">
    <source>
        <dbReference type="SAM" id="MobiDB-lite"/>
    </source>
</evidence>
<dbReference type="PANTHER" id="PTHR13097">
    <property type="entry name" value="TRANSCRIPTION INITIATION FACTOR IIE, ALPHA SUBUNIT"/>
    <property type="match status" value="1"/>
</dbReference>
<evidence type="ECO:0000256" key="2">
    <source>
        <dbReference type="ARBA" id="ARBA00023015"/>
    </source>
</evidence>